<dbReference type="PANTHER" id="PTHR22604:SF105">
    <property type="entry name" value="TRANS-1,2-DIHYDROBENZENE-1,2-DIOL DEHYDROGENASE"/>
    <property type="match status" value="1"/>
</dbReference>
<dbReference type="Pfam" id="PF22725">
    <property type="entry name" value="GFO_IDH_MocA_C3"/>
    <property type="match status" value="1"/>
</dbReference>
<evidence type="ECO:0000313" key="7">
    <source>
        <dbReference type="Proteomes" id="UP001164706"/>
    </source>
</evidence>
<feature type="domain" description="Gfo/Idh/MocA-like oxidoreductase N-terminal" evidence="4">
    <location>
        <begin position="4"/>
        <end position="123"/>
    </location>
</feature>
<dbReference type="AlphaFoldDB" id="A0A9E8SBT1"/>
<dbReference type="SUPFAM" id="SSF51735">
    <property type="entry name" value="NAD(P)-binding Rossmann-fold domains"/>
    <property type="match status" value="1"/>
</dbReference>
<evidence type="ECO:0000259" key="4">
    <source>
        <dbReference type="Pfam" id="PF01408"/>
    </source>
</evidence>
<dbReference type="GO" id="GO:0000166">
    <property type="term" value="F:nucleotide binding"/>
    <property type="evidence" value="ECO:0007669"/>
    <property type="project" value="InterPro"/>
</dbReference>
<evidence type="ECO:0000256" key="1">
    <source>
        <dbReference type="ARBA" id="ARBA00010928"/>
    </source>
</evidence>
<dbReference type="InterPro" id="IPR055170">
    <property type="entry name" value="GFO_IDH_MocA-like_dom"/>
</dbReference>
<reference evidence="6" key="1">
    <citation type="submission" date="2022-11" db="EMBL/GenBank/DDBJ databases">
        <title>Description of Microcella daejonensis nov. sp, isolated from riverside soil.</title>
        <authorList>
            <person name="Molina K.M."/>
            <person name="Kim S.B."/>
        </authorList>
    </citation>
    <scope>NUCLEOTIDE SEQUENCE</scope>
    <source>
        <strain evidence="6">MMS21-STM12</strain>
    </source>
</reference>
<accession>A0A9E8SBT1</accession>
<organism evidence="6 7">
    <name type="scientific">Microcella daejeonensis</name>
    <dbReference type="NCBI Taxonomy" id="2994971"/>
    <lineage>
        <taxon>Bacteria</taxon>
        <taxon>Bacillati</taxon>
        <taxon>Actinomycetota</taxon>
        <taxon>Actinomycetes</taxon>
        <taxon>Micrococcales</taxon>
        <taxon>Microbacteriaceae</taxon>
        <taxon>Microcella</taxon>
    </lineage>
</organism>
<name>A0A9E8SBT1_9MICO</name>
<keyword evidence="3" id="KW-0520">NAD</keyword>
<dbReference type="KEGG" id="mdb:OVN18_02320"/>
<dbReference type="InterPro" id="IPR036291">
    <property type="entry name" value="NAD(P)-bd_dom_sf"/>
</dbReference>
<dbReference type="InterPro" id="IPR050984">
    <property type="entry name" value="Gfo/Idh/MocA_domain"/>
</dbReference>
<proteinExistence type="inferred from homology"/>
<protein>
    <submittedName>
        <fullName evidence="6">Gfo/Idh/MocA family oxidoreductase</fullName>
    </submittedName>
</protein>
<dbReference type="InterPro" id="IPR000683">
    <property type="entry name" value="Gfo/Idh/MocA-like_OxRdtase_N"/>
</dbReference>
<evidence type="ECO:0000256" key="3">
    <source>
        <dbReference type="ARBA" id="ARBA00023027"/>
    </source>
</evidence>
<sequence>MSHLRIGVLGAAKIAEKSTLPAIVSAGGVDIVSIASRDLDRARMLTERFGGAPRGRYEDVVDDPSIDAVYVPLPIGLHREWVSRALEAGKHVLSEKSLAGGYGDVRYLVDMARDRGLVLFENFMCETHPQSIEVRDLVAQGGIGELAHLSLSFGFPSFAPDDQRNSRALAGGALNDAGAYCADMAVFYSSQLPTSVFATADFRGADVDQWGTAAITLDGGAVAHLSYGFGLDYRNEARLWGQTGRIEVDRAFSIPADRTPSVTVIRNTGPTALSIAPTDQFATQIQRFVETIKAGSGAEELDRRQTHGLLMEAIRESASRGRSVEMSEFPEWDDLASRIRVRHE</sequence>
<evidence type="ECO:0000259" key="5">
    <source>
        <dbReference type="Pfam" id="PF22725"/>
    </source>
</evidence>
<dbReference type="Pfam" id="PF01408">
    <property type="entry name" value="GFO_IDH_MocA"/>
    <property type="match status" value="1"/>
</dbReference>
<keyword evidence="7" id="KW-1185">Reference proteome</keyword>
<gene>
    <name evidence="6" type="ORF">OVN18_02320</name>
</gene>
<feature type="domain" description="GFO/IDH/MocA-like oxidoreductase" evidence="5">
    <location>
        <begin position="133"/>
        <end position="247"/>
    </location>
</feature>
<dbReference type="Gene3D" id="3.30.360.10">
    <property type="entry name" value="Dihydrodipicolinate Reductase, domain 2"/>
    <property type="match status" value="1"/>
</dbReference>
<evidence type="ECO:0000313" key="6">
    <source>
        <dbReference type="EMBL" id="WAB81877.1"/>
    </source>
</evidence>
<dbReference type="PANTHER" id="PTHR22604">
    <property type="entry name" value="OXIDOREDUCTASES"/>
    <property type="match status" value="1"/>
</dbReference>
<evidence type="ECO:0000256" key="2">
    <source>
        <dbReference type="ARBA" id="ARBA00023002"/>
    </source>
</evidence>
<keyword evidence="2" id="KW-0560">Oxidoreductase</keyword>
<dbReference type="EMBL" id="CP113089">
    <property type="protein sequence ID" value="WAB81877.1"/>
    <property type="molecule type" value="Genomic_DNA"/>
</dbReference>
<dbReference type="SUPFAM" id="SSF55347">
    <property type="entry name" value="Glyceraldehyde-3-phosphate dehydrogenase-like, C-terminal domain"/>
    <property type="match status" value="1"/>
</dbReference>
<dbReference type="Gene3D" id="3.40.50.720">
    <property type="entry name" value="NAD(P)-binding Rossmann-like Domain"/>
    <property type="match status" value="1"/>
</dbReference>
<comment type="similarity">
    <text evidence="1">Belongs to the Gfo/Idh/MocA family.</text>
</comment>
<dbReference type="GO" id="GO:0016491">
    <property type="term" value="F:oxidoreductase activity"/>
    <property type="evidence" value="ECO:0007669"/>
    <property type="project" value="UniProtKB-KW"/>
</dbReference>
<dbReference type="Proteomes" id="UP001164706">
    <property type="component" value="Chromosome"/>
</dbReference>
<dbReference type="RefSeq" id="WP_267781675.1">
    <property type="nucleotide sequence ID" value="NZ_CP113089.1"/>
</dbReference>